<evidence type="ECO:0000259" key="5">
    <source>
        <dbReference type="Pfam" id="PF00535"/>
    </source>
</evidence>
<dbReference type="GO" id="GO:0016020">
    <property type="term" value="C:membrane"/>
    <property type="evidence" value="ECO:0007669"/>
    <property type="project" value="GOC"/>
</dbReference>
<dbReference type="AlphaFoldDB" id="W6JT38"/>
<comment type="caution">
    <text evidence="6">The sequence shown here is derived from an EMBL/GenBank/DDBJ whole genome shotgun (WGS) entry which is preliminary data.</text>
</comment>
<dbReference type="GO" id="GO:0004582">
    <property type="term" value="F:dolichyl-phosphate beta-D-mannosyltransferase activity"/>
    <property type="evidence" value="ECO:0007669"/>
    <property type="project" value="UniProtKB-EC"/>
</dbReference>
<evidence type="ECO:0000256" key="4">
    <source>
        <dbReference type="SAM" id="MobiDB-lite"/>
    </source>
</evidence>
<dbReference type="STRING" id="1193182.BN11_10018"/>
<dbReference type="PANTHER" id="PTHR43398:SF1">
    <property type="entry name" value="DOLICHOL-PHOSPHATE MANNOSYLTRANSFERASE SUBUNIT 1"/>
    <property type="match status" value="1"/>
</dbReference>
<dbReference type="InterPro" id="IPR029044">
    <property type="entry name" value="Nucleotide-diphossugar_trans"/>
</dbReference>
<feature type="domain" description="Glycosyltransferase 2-like" evidence="5">
    <location>
        <begin position="31"/>
        <end position="195"/>
    </location>
</feature>
<accession>W6JT38</accession>
<evidence type="ECO:0000313" key="6">
    <source>
        <dbReference type="EMBL" id="CCH71575.1"/>
    </source>
</evidence>
<dbReference type="Proteomes" id="UP000035763">
    <property type="component" value="Unassembled WGS sequence"/>
</dbReference>
<feature type="region of interest" description="Disordered" evidence="4">
    <location>
        <begin position="1"/>
        <end position="21"/>
    </location>
</feature>
<protein>
    <submittedName>
        <fullName evidence="6">Dolichyl-phosphate beta-D-mannosyltransferase</fullName>
        <ecNumber evidence="6">2.4.1.83</ecNumber>
    </submittedName>
</protein>
<dbReference type="Gene3D" id="3.90.550.10">
    <property type="entry name" value="Spore Coat Polysaccharide Biosynthesis Protein SpsA, Chain A"/>
    <property type="match status" value="1"/>
</dbReference>
<gene>
    <name evidence="6" type="ORF">BN11_10018</name>
</gene>
<sequence>MARQPPARAARKKQHVSDATGTREPVRRVLICIPTYNERENLPLVVAGVREHAPEADILVLDDNSPDGTGALADELAAADEHVHVLHRAGKEGLGMAYLAGFDWGLERGYDAIMEMDADGSHQPKYLPAMIAAIADADVVIGSRYVRGGSVVNWPASRKALSMGGNLYIRMILGMGVRDATAGFRVYRASALRTIGLEQVASQGYCFQTDLTVRAVRAGLKIVEVPIEFVEREIGASKMNNDIVKESMARVTRWGIEHRTGQVKKLVKREAQWEKL</sequence>
<keyword evidence="2 6" id="KW-0328">Glycosyltransferase</keyword>
<dbReference type="Pfam" id="PF00535">
    <property type="entry name" value="Glycos_transf_2"/>
    <property type="match status" value="1"/>
</dbReference>
<organism evidence="6 7">
    <name type="scientific">Nostocoides australiense Ben110</name>
    <dbReference type="NCBI Taxonomy" id="1193182"/>
    <lineage>
        <taxon>Bacteria</taxon>
        <taxon>Bacillati</taxon>
        <taxon>Actinomycetota</taxon>
        <taxon>Actinomycetes</taxon>
        <taxon>Micrococcales</taxon>
        <taxon>Intrasporangiaceae</taxon>
        <taxon>Nostocoides</taxon>
    </lineage>
</organism>
<keyword evidence="7" id="KW-1185">Reference proteome</keyword>
<evidence type="ECO:0000256" key="2">
    <source>
        <dbReference type="ARBA" id="ARBA00022676"/>
    </source>
</evidence>
<dbReference type="EC" id="2.4.1.83" evidence="6"/>
<evidence type="ECO:0000313" key="7">
    <source>
        <dbReference type="Proteomes" id="UP000035763"/>
    </source>
</evidence>
<dbReference type="EMBL" id="CAJA01000001">
    <property type="protein sequence ID" value="CCH71575.1"/>
    <property type="molecule type" value="Genomic_DNA"/>
</dbReference>
<comment type="similarity">
    <text evidence="1">Belongs to the glycosyltransferase 2 family.</text>
</comment>
<dbReference type="OrthoDB" id="9810303at2"/>
<evidence type="ECO:0000256" key="3">
    <source>
        <dbReference type="ARBA" id="ARBA00022679"/>
    </source>
</evidence>
<dbReference type="SUPFAM" id="SSF53448">
    <property type="entry name" value="Nucleotide-diphospho-sugar transferases"/>
    <property type="match status" value="1"/>
</dbReference>
<name>W6JT38_9MICO</name>
<dbReference type="CDD" id="cd06442">
    <property type="entry name" value="DPM1_like"/>
    <property type="match status" value="1"/>
</dbReference>
<proteinExistence type="inferred from homology"/>
<dbReference type="InterPro" id="IPR039528">
    <property type="entry name" value="DPM1-like"/>
</dbReference>
<dbReference type="InterPro" id="IPR001173">
    <property type="entry name" value="Glyco_trans_2-like"/>
</dbReference>
<dbReference type="GO" id="GO:0009247">
    <property type="term" value="P:glycolipid biosynthetic process"/>
    <property type="evidence" value="ECO:0007669"/>
    <property type="project" value="TreeGrafter"/>
</dbReference>
<keyword evidence="3 6" id="KW-0808">Transferase</keyword>
<evidence type="ECO:0000256" key="1">
    <source>
        <dbReference type="ARBA" id="ARBA00006739"/>
    </source>
</evidence>
<dbReference type="PANTHER" id="PTHR43398">
    <property type="entry name" value="DOLICHOL-PHOSPHATE MANNOSYLTRANSFERASE SUBUNIT 1"/>
    <property type="match status" value="1"/>
</dbReference>
<reference evidence="6 7" key="1">
    <citation type="journal article" date="2013" name="ISME J.">
        <title>A metabolic model for members of the genus Tetrasphaera involved in enhanced biological phosphorus removal.</title>
        <authorList>
            <person name="Kristiansen R."/>
            <person name="Nguyen H.T.T."/>
            <person name="Saunders A.M."/>
            <person name="Nielsen J.L."/>
            <person name="Wimmer R."/>
            <person name="Le V.Q."/>
            <person name="McIlroy S.J."/>
            <person name="Petrovski S."/>
            <person name="Seviour R.J."/>
            <person name="Calteau A."/>
            <person name="Nielsen K.L."/>
            <person name="Nielsen P.H."/>
        </authorList>
    </citation>
    <scope>NUCLEOTIDE SEQUENCE [LARGE SCALE GENOMIC DNA]</scope>
    <source>
        <strain evidence="6 7">Ben110</strain>
    </source>
</reference>
<dbReference type="FunFam" id="3.90.550.10:FF:000122">
    <property type="entry name" value="Dolichol-phosphate mannosyltransferase subunit 1"/>
    <property type="match status" value="1"/>
</dbReference>